<dbReference type="PANTHER" id="PTHR10906">
    <property type="entry name" value="SECY/SEC61-ALPHA FAMILY MEMBER"/>
    <property type="match status" value="1"/>
</dbReference>
<keyword evidence="15" id="KW-1185">Reference proteome</keyword>
<dbReference type="FunFam" id="1.10.3370.10:FF:000001">
    <property type="entry name" value="Preprotein translocase subunit SecY"/>
    <property type="match status" value="1"/>
</dbReference>
<dbReference type="Proteomes" id="UP000321934">
    <property type="component" value="Chromosome"/>
</dbReference>
<feature type="transmembrane region" description="Helical" evidence="10">
    <location>
        <begin position="317"/>
        <end position="333"/>
    </location>
</feature>
<feature type="transmembrane region" description="Helical" evidence="10">
    <location>
        <begin position="76"/>
        <end position="101"/>
    </location>
</feature>
<protein>
    <recommendedName>
        <fullName evidence="9 10">Protein translocase subunit SecY</fullName>
    </recommendedName>
</protein>
<feature type="transmembrane region" description="Helical" evidence="10">
    <location>
        <begin position="180"/>
        <end position="198"/>
    </location>
</feature>
<dbReference type="PIRSF" id="PIRSF004557">
    <property type="entry name" value="SecY"/>
    <property type="match status" value="1"/>
</dbReference>
<evidence type="ECO:0000256" key="8">
    <source>
        <dbReference type="ARBA" id="ARBA00023136"/>
    </source>
</evidence>
<accession>A0A5B8XDJ4</accession>
<evidence type="ECO:0000256" key="2">
    <source>
        <dbReference type="ARBA" id="ARBA00005751"/>
    </source>
</evidence>
<dbReference type="InterPro" id="IPR026593">
    <property type="entry name" value="SecY"/>
</dbReference>
<dbReference type="GO" id="GO:0005886">
    <property type="term" value="C:plasma membrane"/>
    <property type="evidence" value="ECO:0007669"/>
    <property type="project" value="UniProtKB-SubCell"/>
</dbReference>
<gene>
    <name evidence="10" type="primary">secY</name>
    <name evidence="14" type="ORF">Deia_00279</name>
</gene>
<keyword evidence="3 10" id="KW-0813">Transport</keyword>
<sequence length="440" mass="48577">MPLGYFELSVYMKNLDTLKKKIIFTLLVIVVYRLGSHIPLPTVDMAKLGEMAKIAKSGIFSMFNTFSGGAISRASIFALGIAPYITSSIIMQLLVASYPTLKRIKKEGGEQGAAKITQYTRYLTVFIAFFQGFSIATGLVAIDVIPSSGDVFSAKLLTAFVITVSTLIVMWMGDQITSHGIGNGSSVIIFAGIVSEAPRDLANVFTSIKTGSLTPMDGLGLFIMFGLTCLLVSFCERSFRMIYIQYPRQNYHQFMAKQQQAQQNQFIPLKINTAGVIPPIFASALLLLPTTIISMFADSTNEIAQMIVRNFNHGKPAFVIADVILILFFSYFYNTSLFETDDLVNGLRRNGAFIPGVRPGDQTSEYLKKTLKYLSFIGGGYLVVICGIPELMSSKYGYSFLLGGTGLLIVFSVINDVVVQFQTHMMSSKYEKAMKKYNQR</sequence>
<feature type="transmembrane region" description="Helical" evidence="10">
    <location>
        <begin position="122"/>
        <end position="142"/>
    </location>
</feature>
<organism evidence="14 15">
    <name type="scientific">Candidatus Deianiraea vastatrix</name>
    <dbReference type="NCBI Taxonomy" id="2163644"/>
    <lineage>
        <taxon>Bacteria</taxon>
        <taxon>Pseudomonadati</taxon>
        <taxon>Pseudomonadota</taxon>
        <taxon>Alphaproteobacteria</taxon>
        <taxon>Rickettsiales</taxon>
        <taxon>Candidatus Deianiraeaceae</taxon>
        <taxon>Candidatus Deianiraea</taxon>
    </lineage>
</organism>
<comment type="similarity">
    <text evidence="2 10 13">Belongs to the SecY/SEC61-alpha family.</text>
</comment>
<feature type="transmembrane region" description="Helical" evidence="10">
    <location>
        <begin position="276"/>
        <end position="297"/>
    </location>
</feature>
<reference evidence="14 15" key="1">
    <citation type="journal article" date="2019" name="ISME J.">
        <title>Deianiraea, an extracellular bacterium associated with the ciliate Paramecium, suggests an alternative scenario for the evolution of Rickettsiales.</title>
        <authorList>
            <person name="Castelli M."/>
            <person name="Sabaneyeva E."/>
            <person name="Lanzoni O."/>
            <person name="Lebedeva N."/>
            <person name="Floriano A.M."/>
            <person name="Gaiarsa S."/>
            <person name="Benken K."/>
            <person name="Modeo L."/>
            <person name="Bandi C."/>
            <person name="Potekhin A."/>
            <person name="Sassera D."/>
            <person name="Petroni G."/>
        </authorList>
    </citation>
    <scope>NUCLEOTIDE SEQUENCE [LARGE SCALE GENOMIC DNA]</scope>
    <source>
        <strain evidence="14">CyL4-1</strain>
    </source>
</reference>
<comment type="subcellular location">
    <subcellularLocation>
        <location evidence="10">Cell membrane</location>
        <topology evidence="10">Multi-pass membrane protein</topology>
    </subcellularLocation>
    <subcellularLocation>
        <location evidence="1 12">Membrane</location>
        <topology evidence="1 12">Multi-pass membrane protein</topology>
    </subcellularLocation>
</comment>
<dbReference type="InterPro" id="IPR023201">
    <property type="entry name" value="SecY_dom_sf"/>
</dbReference>
<evidence type="ECO:0000256" key="1">
    <source>
        <dbReference type="ARBA" id="ARBA00004141"/>
    </source>
</evidence>
<dbReference type="HAMAP" id="MF_01465">
    <property type="entry name" value="SecY"/>
    <property type="match status" value="1"/>
</dbReference>
<evidence type="ECO:0000313" key="15">
    <source>
        <dbReference type="Proteomes" id="UP000321934"/>
    </source>
</evidence>
<dbReference type="Gene3D" id="1.10.3370.10">
    <property type="entry name" value="SecY subunit domain"/>
    <property type="match status" value="1"/>
</dbReference>
<feature type="transmembrane region" description="Helical" evidence="10">
    <location>
        <begin position="218"/>
        <end position="235"/>
    </location>
</feature>
<dbReference type="GO" id="GO:0043952">
    <property type="term" value="P:protein transport by the Sec complex"/>
    <property type="evidence" value="ECO:0007669"/>
    <property type="project" value="UniProtKB-UniRule"/>
</dbReference>
<name>A0A5B8XDJ4_9RICK</name>
<feature type="transmembrane region" description="Helical" evidence="10">
    <location>
        <begin position="373"/>
        <end position="392"/>
    </location>
</feature>
<evidence type="ECO:0000313" key="14">
    <source>
        <dbReference type="EMBL" id="QED23086.1"/>
    </source>
</evidence>
<dbReference type="PROSITE" id="PS00755">
    <property type="entry name" value="SECY_1"/>
    <property type="match status" value="1"/>
</dbReference>
<dbReference type="AlphaFoldDB" id="A0A5B8XDJ4"/>
<feature type="transmembrane region" description="Helical" evidence="10">
    <location>
        <begin position="398"/>
        <end position="419"/>
    </location>
</feature>
<keyword evidence="7 10" id="KW-0811">Translocation</keyword>
<evidence type="ECO:0000256" key="13">
    <source>
        <dbReference type="RuleBase" id="RU004349"/>
    </source>
</evidence>
<evidence type="ECO:0000256" key="9">
    <source>
        <dbReference type="ARBA" id="ARBA00039733"/>
    </source>
</evidence>
<evidence type="ECO:0000256" key="3">
    <source>
        <dbReference type="ARBA" id="ARBA00022448"/>
    </source>
</evidence>
<evidence type="ECO:0000256" key="12">
    <source>
        <dbReference type="RuleBase" id="RU003484"/>
    </source>
</evidence>
<dbReference type="InterPro" id="IPR030659">
    <property type="entry name" value="SecY_CS"/>
</dbReference>
<keyword evidence="6 10" id="KW-1133">Transmembrane helix</keyword>
<dbReference type="EMBL" id="CP029077">
    <property type="protein sequence ID" value="QED23086.1"/>
    <property type="molecule type" value="Genomic_DNA"/>
</dbReference>
<keyword evidence="10" id="KW-1003">Cell membrane</keyword>
<dbReference type="NCBIfam" id="TIGR00967">
    <property type="entry name" value="3a0501s007"/>
    <property type="match status" value="1"/>
</dbReference>
<proteinExistence type="inferred from homology"/>
<feature type="transmembrane region" description="Helical" evidence="10">
    <location>
        <begin position="22"/>
        <end position="40"/>
    </location>
</feature>
<dbReference type="SUPFAM" id="SSF103491">
    <property type="entry name" value="Preprotein translocase SecY subunit"/>
    <property type="match status" value="1"/>
</dbReference>
<evidence type="ECO:0000256" key="5">
    <source>
        <dbReference type="ARBA" id="ARBA00022927"/>
    </source>
</evidence>
<dbReference type="GO" id="GO:0006605">
    <property type="term" value="P:protein targeting"/>
    <property type="evidence" value="ECO:0007669"/>
    <property type="project" value="UniProtKB-UniRule"/>
</dbReference>
<keyword evidence="8 10" id="KW-0472">Membrane</keyword>
<evidence type="ECO:0000256" key="6">
    <source>
        <dbReference type="ARBA" id="ARBA00022989"/>
    </source>
</evidence>
<feature type="transmembrane region" description="Helical" evidence="10">
    <location>
        <begin position="154"/>
        <end position="173"/>
    </location>
</feature>
<evidence type="ECO:0000256" key="11">
    <source>
        <dbReference type="RuleBase" id="RU000537"/>
    </source>
</evidence>
<comment type="subunit">
    <text evidence="10">Component of the Sec protein translocase complex. Heterotrimer consisting of SecY, SecE and SecG subunits. The heterotrimers can form oligomers, although 1 heterotrimer is thought to be able to translocate proteins. Interacts with the ribosome. Interacts with SecDF, and other proteins may be involved. Interacts with SecA.</text>
</comment>
<evidence type="ECO:0000256" key="4">
    <source>
        <dbReference type="ARBA" id="ARBA00022692"/>
    </source>
</evidence>
<dbReference type="PRINTS" id="PR00303">
    <property type="entry name" value="SECYTRNLCASE"/>
</dbReference>
<dbReference type="GO" id="GO:0065002">
    <property type="term" value="P:intracellular protein transmembrane transport"/>
    <property type="evidence" value="ECO:0007669"/>
    <property type="project" value="UniProtKB-UniRule"/>
</dbReference>
<comment type="function">
    <text evidence="10 11">The central subunit of the protein translocation channel SecYEG. Consists of two halves formed by TMs 1-5 and 6-10. These two domains form a lateral gate at the front which open onto the bilayer between TMs 2 and 7, and are clamped together by SecE at the back. The channel is closed by both a pore ring composed of hydrophobic SecY resides and a short helix (helix 2A) on the extracellular side of the membrane which forms a plug. The plug probably moves laterally to allow the channel to open. The ring and the pore may move independently.</text>
</comment>
<dbReference type="PROSITE" id="PS00756">
    <property type="entry name" value="SECY_2"/>
    <property type="match status" value="1"/>
</dbReference>
<evidence type="ECO:0000256" key="7">
    <source>
        <dbReference type="ARBA" id="ARBA00023010"/>
    </source>
</evidence>
<evidence type="ECO:0000256" key="10">
    <source>
        <dbReference type="HAMAP-Rule" id="MF_01465"/>
    </source>
</evidence>
<keyword evidence="5 10" id="KW-0653">Protein transport</keyword>
<dbReference type="Pfam" id="PF00344">
    <property type="entry name" value="SecY"/>
    <property type="match status" value="1"/>
</dbReference>
<dbReference type="InterPro" id="IPR002208">
    <property type="entry name" value="SecY/SEC61-alpha"/>
</dbReference>
<keyword evidence="4 10" id="KW-0812">Transmembrane</keyword>